<evidence type="ECO:0000256" key="2">
    <source>
        <dbReference type="ARBA" id="ARBA00022448"/>
    </source>
</evidence>
<sequence>MKLKKICAALFLAIAGLYFSQLPAFSQAVTATLVGTVTDSSGAVVPHAQVTITNQGTGAVSNVAANDSGNYEFTFLQPGSYTVSVVSSGFKKNERKNVDVTVNTTTRVDVSLEPGSSSQTITVTAAPALLQTDRADVTAQIDSKQVADLPVGSQRNFQALESLVPGVSRPIYDHSSFFDSQNSQSFQVNGQSELSNNLQFEGIDDNERTGLLQVYIPPSAAIRTVDVETSNYAPEFGRSAGAVTNVILKSGTNQFHGSAYEFNQISALAARSYFNNSGAFPRSVNNYYGATLGGPIIKDRTFFFADFLRYSNHQSQYQLLTVPTAAFRTGDLSSGPTVIYDPQTGNPDGTGRTPFTYQGRQNVIDPARIDPIALKLINLVPLPNVSGATFTNNYQQNTVFNTDVNSFDVKVDQKVATSDQLTGRFSWQRTNTLQAPIFGQAGGPVAGGFEGNGINTVWNTALEYTHLFSPTLFTEFRGGIDHYRNTAQQADYGTSASTDLGIPGVNVNPFTSGLVGINIGGFSGPLVGYSPSIPWIRAETNIDLVNNWTKIAGNHSLKFGFELRRVRDDLTQGQTFSPRGVFNFADGQTGLNVSGNKTSFANDFASFLLDLPNQVGRDVNVNPASWRQTLYFAFLQDTWVATQKLTLTYGLRWEYYPPANPSAKGGFSEYDPNTNTLQVAGYGAIPSNLGLQNNWKDFEPRVGLAYRASPVTVVRAGFGISHTPFQDNNYAYNPPVRQNNAFNSLSSYTPALLPGGTPATFAQGFPAPIVPTIPANGILPATLNQNYVYVNKQYKDPYVMSYNLTVEQQLGTGWVFNVAYVGNQGRQIPGNYNLNAGFVAGAGAKGQPFYNLYGTTSTIELLPKGTTSNYNSLQARLTHRYNNGLAITSALAWQKAMGYISSGGGLGGFNFYLDPHRDYSPLSFNRTVTVSNSFIYQLPFGKNKPFLADGLAGKIAGGWEVTGLVFFQTGTPMLFTASNSQLNAPNSTQVPNQVAGFKKLKGIGTHHLWFDKSAFVQPAGPVLGNMGKNVYSGPGSVSFDSSVIRSFPIHDSVAFEFRADAFNVLNHPTFNNPDTSLTDANFGAVTGTAIGGRALQLSGTLSF</sequence>
<evidence type="ECO:0000259" key="8">
    <source>
        <dbReference type="Pfam" id="PF25183"/>
    </source>
</evidence>
<feature type="domain" description="TonB-dependent transporter Oar-like beta-barrel" evidence="8">
    <location>
        <begin position="247"/>
        <end position="1096"/>
    </location>
</feature>
<dbReference type="EMBL" id="SMGK01000002">
    <property type="protein sequence ID" value="TCK74048.1"/>
    <property type="molecule type" value="Genomic_DNA"/>
</dbReference>
<comment type="subcellular location">
    <subcellularLocation>
        <location evidence="1">Cell outer membrane</location>
        <topology evidence="1">Multi-pass membrane protein</topology>
    </subcellularLocation>
</comment>
<keyword evidence="3" id="KW-1134">Transmembrane beta strand</keyword>
<dbReference type="SUPFAM" id="SSF49464">
    <property type="entry name" value="Carboxypeptidase regulatory domain-like"/>
    <property type="match status" value="1"/>
</dbReference>
<evidence type="ECO:0000256" key="4">
    <source>
        <dbReference type="ARBA" id="ARBA00022692"/>
    </source>
</evidence>
<dbReference type="Gene3D" id="2.40.170.20">
    <property type="entry name" value="TonB-dependent receptor, beta-barrel domain"/>
    <property type="match status" value="1"/>
</dbReference>
<feature type="signal peptide" evidence="7">
    <location>
        <begin position="1"/>
        <end position="20"/>
    </location>
</feature>
<evidence type="ECO:0000313" key="10">
    <source>
        <dbReference type="Proteomes" id="UP000295210"/>
    </source>
</evidence>
<dbReference type="RefSeq" id="WP_207901380.1">
    <property type="nucleotide sequence ID" value="NZ_SMGK01000002.1"/>
</dbReference>
<comment type="caution">
    <text evidence="9">The sequence shown here is derived from an EMBL/GenBank/DDBJ whole genome shotgun (WGS) entry which is preliminary data.</text>
</comment>
<dbReference type="GO" id="GO:0004180">
    <property type="term" value="F:carboxypeptidase activity"/>
    <property type="evidence" value="ECO:0007669"/>
    <property type="project" value="UniProtKB-KW"/>
</dbReference>
<dbReference type="PANTHER" id="PTHR30069:SF46">
    <property type="entry name" value="OAR PROTEIN"/>
    <property type="match status" value="1"/>
</dbReference>
<keyword evidence="7" id="KW-0732">Signal</keyword>
<gene>
    <name evidence="9" type="ORF">C7378_1668</name>
</gene>
<keyword evidence="6" id="KW-0998">Cell outer membrane</keyword>
<name>A0A4R1L748_9BACT</name>
<dbReference type="InterPro" id="IPR057601">
    <property type="entry name" value="Oar-like_b-barrel"/>
</dbReference>
<protein>
    <submittedName>
        <fullName evidence="9">Carboxypeptidase family protein</fullName>
    </submittedName>
</protein>
<dbReference type="PANTHER" id="PTHR30069">
    <property type="entry name" value="TONB-DEPENDENT OUTER MEMBRANE RECEPTOR"/>
    <property type="match status" value="1"/>
</dbReference>
<keyword evidence="10" id="KW-1185">Reference proteome</keyword>
<dbReference type="AlphaFoldDB" id="A0A4R1L748"/>
<keyword evidence="5" id="KW-0472">Membrane</keyword>
<evidence type="ECO:0000256" key="3">
    <source>
        <dbReference type="ARBA" id="ARBA00022452"/>
    </source>
</evidence>
<organism evidence="9 10">
    <name type="scientific">Acidipila rosea</name>
    <dbReference type="NCBI Taxonomy" id="768535"/>
    <lineage>
        <taxon>Bacteria</taxon>
        <taxon>Pseudomonadati</taxon>
        <taxon>Acidobacteriota</taxon>
        <taxon>Terriglobia</taxon>
        <taxon>Terriglobales</taxon>
        <taxon>Acidobacteriaceae</taxon>
        <taxon>Acidipila</taxon>
    </lineage>
</organism>
<accession>A0A4R1L748</accession>
<keyword evidence="4" id="KW-0812">Transmembrane</keyword>
<keyword evidence="9" id="KW-0378">Hydrolase</keyword>
<dbReference type="Gene3D" id="2.60.40.1120">
    <property type="entry name" value="Carboxypeptidase-like, regulatory domain"/>
    <property type="match status" value="1"/>
</dbReference>
<dbReference type="SUPFAM" id="SSF56935">
    <property type="entry name" value="Porins"/>
    <property type="match status" value="1"/>
</dbReference>
<proteinExistence type="predicted"/>
<feature type="chain" id="PRO_5020675272" evidence="7">
    <location>
        <begin position="21"/>
        <end position="1103"/>
    </location>
</feature>
<dbReference type="Proteomes" id="UP000295210">
    <property type="component" value="Unassembled WGS sequence"/>
</dbReference>
<keyword evidence="9" id="KW-0645">Protease</keyword>
<evidence type="ECO:0000256" key="7">
    <source>
        <dbReference type="SAM" id="SignalP"/>
    </source>
</evidence>
<dbReference type="InterPro" id="IPR039426">
    <property type="entry name" value="TonB-dep_rcpt-like"/>
</dbReference>
<evidence type="ECO:0000256" key="1">
    <source>
        <dbReference type="ARBA" id="ARBA00004571"/>
    </source>
</evidence>
<reference evidence="9 10" key="1">
    <citation type="submission" date="2019-03" db="EMBL/GenBank/DDBJ databases">
        <title>Genomic Encyclopedia of Type Strains, Phase IV (KMG-IV): sequencing the most valuable type-strain genomes for metagenomic binning, comparative biology and taxonomic classification.</title>
        <authorList>
            <person name="Goeker M."/>
        </authorList>
    </citation>
    <scope>NUCLEOTIDE SEQUENCE [LARGE SCALE GENOMIC DNA]</scope>
    <source>
        <strain evidence="9 10">DSM 103428</strain>
    </source>
</reference>
<dbReference type="GO" id="GO:0015344">
    <property type="term" value="F:siderophore uptake transmembrane transporter activity"/>
    <property type="evidence" value="ECO:0007669"/>
    <property type="project" value="TreeGrafter"/>
</dbReference>
<evidence type="ECO:0000256" key="5">
    <source>
        <dbReference type="ARBA" id="ARBA00023136"/>
    </source>
</evidence>
<dbReference type="GO" id="GO:0044718">
    <property type="term" value="P:siderophore transmembrane transport"/>
    <property type="evidence" value="ECO:0007669"/>
    <property type="project" value="TreeGrafter"/>
</dbReference>
<dbReference type="GO" id="GO:0009279">
    <property type="term" value="C:cell outer membrane"/>
    <property type="evidence" value="ECO:0007669"/>
    <property type="project" value="UniProtKB-SubCell"/>
</dbReference>
<dbReference type="InterPro" id="IPR008969">
    <property type="entry name" value="CarboxyPept-like_regulatory"/>
</dbReference>
<keyword evidence="2" id="KW-0813">Transport</keyword>
<dbReference type="Pfam" id="PF13620">
    <property type="entry name" value="CarboxypepD_reg"/>
    <property type="match status" value="1"/>
</dbReference>
<dbReference type="Pfam" id="PF25183">
    <property type="entry name" value="OMP_b-brl_4"/>
    <property type="match status" value="1"/>
</dbReference>
<dbReference type="InterPro" id="IPR036942">
    <property type="entry name" value="Beta-barrel_TonB_sf"/>
</dbReference>
<evidence type="ECO:0000313" key="9">
    <source>
        <dbReference type="EMBL" id="TCK74048.1"/>
    </source>
</evidence>
<keyword evidence="9" id="KW-0121">Carboxypeptidase</keyword>
<evidence type="ECO:0000256" key="6">
    <source>
        <dbReference type="ARBA" id="ARBA00023237"/>
    </source>
</evidence>